<proteinExistence type="predicted"/>
<accession>A0ABT0RQI0</accession>
<dbReference type="Gene3D" id="3.60.10.10">
    <property type="entry name" value="Endonuclease/exonuclease/phosphatase"/>
    <property type="match status" value="1"/>
</dbReference>
<evidence type="ECO:0000259" key="3">
    <source>
        <dbReference type="Pfam" id="PF03372"/>
    </source>
</evidence>
<keyword evidence="2" id="KW-0472">Membrane</keyword>
<dbReference type="RefSeq" id="WP_249902661.1">
    <property type="nucleotide sequence ID" value="NZ_JAMGBA010000001.1"/>
</dbReference>
<feature type="domain" description="Endonuclease/exonuclease/phosphatase" evidence="3">
    <location>
        <begin position="111"/>
        <end position="313"/>
    </location>
</feature>
<dbReference type="Proteomes" id="UP001203410">
    <property type="component" value="Unassembled WGS sequence"/>
</dbReference>
<gene>
    <name evidence="4" type="ORF">LZ496_00565</name>
</gene>
<feature type="transmembrane region" description="Helical" evidence="2">
    <location>
        <begin position="7"/>
        <end position="29"/>
    </location>
</feature>
<keyword evidence="2" id="KW-0812">Transmembrane</keyword>
<dbReference type="InterPro" id="IPR036691">
    <property type="entry name" value="Endo/exonu/phosph_ase_sf"/>
</dbReference>
<dbReference type="Pfam" id="PF03372">
    <property type="entry name" value="Exo_endo_phos"/>
    <property type="match status" value="1"/>
</dbReference>
<organism evidence="4 5">
    <name type="scientific">Sphingomonas caseinilyticus</name>
    <dbReference type="NCBI Taxonomy" id="2908205"/>
    <lineage>
        <taxon>Bacteria</taxon>
        <taxon>Pseudomonadati</taxon>
        <taxon>Pseudomonadota</taxon>
        <taxon>Alphaproteobacteria</taxon>
        <taxon>Sphingomonadales</taxon>
        <taxon>Sphingomonadaceae</taxon>
        <taxon>Sphingomonas</taxon>
    </lineage>
</organism>
<feature type="region of interest" description="Disordered" evidence="1">
    <location>
        <begin position="330"/>
        <end position="361"/>
    </location>
</feature>
<keyword evidence="4" id="KW-0540">Nuclease</keyword>
<reference evidence="4 5" key="1">
    <citation type="submission" date="2022-05" db="EMBL/GenBank/DDBJ databases">
        <authorList>
            <person name="Jo J.-H."/>
            <person name="Im W.-T."/>
        </authorList>
    </citation>
    <scope>NUCLEOTIDE SEQUENCE [LARGE SCALE GENOMIC DNA]</scope>
    <source>
        <strain evidence="4 5">NSE70-1</strain>
    </source>
</reference>
<keyword evidence="5" id="KW-1185">Reference proteome</keyword>
<keyword evidence="4" id="KW-0378">Hydrolase</keyword>
<evidence type="ECO:0000256" key="1">
    <source>
        <dbReference type="SAM" id="MobiDB-lite"/>
    </source>
</evidence>
<evidence type="ECO:0000313" key="5">
    <source>
        <dbReference type="Proteomes" id="UP001203410"/>
    </source>
</evidence>
<dbReference type="EMBL" id="JAMGBA010000001">
    <property type="protein sequence ID" value="MCL6697284.1"/>
    <property type="molecule type" value="Genomic_DNA"/>
</dbReference>
<dbReference type="InterPro" id="IPR005135">
    <property type="entry name" value="Endo/exonuclease/phosphatase"/>
</dbReference>
<keyword evidence="2" id="KW-1133">Transmembrane helix</keyword>
<sequence length="361" mass="40544">MSRVRQWGRAALVAFVVALIVVSFLPIWWTDHWWVRMWDFPRLQVAALLVIVCVGLGFVSVGRWRWPLLAGTAAALAWQVSHFVAYFRPYPRQVASIENCPAGRQISLLNANVLMTNKDYGRLIDLVEQRKPDVLLLLEPGFEWEAAIKPLLAEYPFRLSEPLPNTYGMILLSRLPMDGRIQHLLQPAVPSAHVRLRLAGGEQVDLHAVHPEPPLPGDDSGERDAELVTVGKRVRDVGRAAIVIGDLNDVAWSRTSDLFRRAGGMLDPRVGRGFYPTFNANYPLLRWPLDHLFVSPHFKVMKLDLLPDIGSDHLPIFFQLCLTENGSERKVLPEASPSTEAEAAHEVQAGVAERQEEQNGQ</sequence>
<keyword evidence="4" id="KW-0255">Endonuclease</keyword>
<evidence type="ECO:0000256" key="2">
    <source>
        <dbReference type="SAM" id="Phobius"/>
    </source>
</evidence>
<feature type="transmembrane region" description="Helical" evidence="2">
    <location>
        <begin position="68"/>
        <end position="87"/>
    </location>
</feature>
<feature type="transmembrane region" description="Helical" evidence="2">
    <location>
        <begin position="41"/>
        <end position="61"/>
    </location>
</feature>
<dbReference type="SUPFAM" id="SSF56219">
    <property type="entry name" value="DNase I-like"/>
    <property type="match status" value="1"/>
</dbReference>
<dbReference type="GO" id="GO:0004519">
    <property type="term" value="F:endonuclease activity"/>
    <property type="evidence" value="ECO:0007669"/>
    <property type="project" value="UniProtKB-KW"/>
</dbReference>
<evidence type="ECO:0000313" key="4">
    <source>
        <dbReference type="EMBL" id="MCL6697284.1"/>
    </source>
</evidence>
<comment type="caution">
    <text evidence="4">The sequence shown here is derived from an EMBL/GenBank/DDBJ whole genome shotgun (WGS) entry which is preliminary data.</text>
</comment>
<name>A0ABT0RQI0_9SPHN</name>
<protein>
    <submittedName>
        <fullName evidence="4">Endonuclease/exonuclease/phosphatase family protein</fullName>
    </submittedName>
</protein>